<feature type="domain" description="C2H2-type" evidence="9">
    <location>
        <begin position="7"/>
        <end position="29"/>
    </location>
</feature>
<keyword evidence="6" id="KW-0539">Nucleus</keyword>
<feature type="region of interest" description="Disordered" evidence="8">
    <location>
        <begin position="435"/>
        <end position="508"/>
    </location>
</feature>
<feature type="domain" description="C2H2-type" evidence="9">
    <location>
        <begin position="91"/>
        <end position="119"/>
    </location>
</feature>
<accession>A0A5E4PLM3</accession>
<dbReference type="SMART" id="SM00355">
    <property type="entry name" value="ZnF_C2H2"/>
    <property type="match status" value="6"/>
</dbReference>
<name>A0A5E4PLM3_9NEOP</name>
<feature type="compositionally biased region" description="Polar residues" evidence="8">
    <location>
        <begin position="1185"/>
        <end position="1196"/>
    </location>
</feature>
<dbReference type="Gene3D" id="3.30.160.60">
    <property type="entry name" value="Classic Zinc Finger"/>
    <property type="match status" value="3"/>
</dbReference>
<dbReference type="InterPro" id="IPR050888">
    <property type="entry name" value="ZnF_C2H2-type_TF"/>
</dbReference>
<evidence type="ECO:0000256" key="7">
    <source>
        <dbReference type="PROSITE-ProRule" id="PRU00042"/>
    </source>
</evidence>
<dbReference type="Proteomes" id="UP000324832">
    <property type="component" value="Unassembled WGS sequence"/>
</dbReference>
<evidence type="ECO:0000256" key="2">
    <source>
        <dbReference type="ARBA" id="ARBA00022723"/>
    </source>
</evidence>
<reference evidence="10 11" key="1">
    <citation type="submission" date="2017-07" db="EMBL/GenBank/DDBJ databases">
        <authorList>
            <person name="Talla V."/>
            <person name="Backstrom N."/>
        </authorList>
    </citation>
    <scope>NUCLEOTIDE SEQUENCE [LARGE SCALE GENOMIC DNA]</scope>
</reference>
<keyword evidence="3" id="KW-0677">Repeat</keyword>
<comment type="subcellular location">
    <subcellularLocation>
        <location evidence="1">Nucleus</location>
    </subcellularLocation>
</comment>
<gene>
    <name evidence="10" type="ORF">LSINAPIS_LOCUS414</name>
</gene>
<dbReference type="GO" id="GO:0005634">
    <property type="term" value="C:nucleus"/>
    <property type="evidence" value="ECO:0007669"/>
    <property type="project" value="UniProtKB-SubCell"/>
</dbReference>
<evidence type="ECO:0000313" key="10">
    <source>
        <dbReference type="EMBL" id="VVC86628.1"/>
    </source>
</evidence>
<keyword evidence="2" id="KW-0479">Metal-binding</keyword>
<dbReference type="EMBL" id="FZQP02000005">
    <property type="protein sequence ID" value="VVC86628.1"/>
    <property type="molecule type" value="Genomic_DNA"/>
</dbReference>
<feature type="region of interest" description="Disordered" evidence="8">
    <location>
        <begin position="1006"/>
        <end position="1035"/>
    </location>
</feature>
<organism evidence="10 11">
    <name type="scientific">Leptidea sinapis</name>
    <dbReference type="NCBI Taxonomy" id="189913"/>
    <lineage>
        <taxon>Eukaryota</taxon>
        <taxon>Metazoa</taxon>
        <taxon>Ecdysozoa</taxon>
        <taxon>Arthropoda</taxon>
        <taxon>Hexapoda</taxon>
        <taxon>Insecta</taxon>
        <taxon>Pterygota</taxon>
        <taxon>Neoptera</taxon>
        <taxon>Endopterygota</taxon>
        <taxon>Lepidoptera</taxon>
        <taxon>Glossata</taxon>
        <taxon>Ditrysia</taxon>
        <taxon>Papilionoidea</taxon>
        <taxon>Pieridae</taxon>
        <taxon>Dismorphiinae</taxon>
        <taxon>Leptidea</taxon>
    </lineage>
</organism>
<keyword evidence="4 7" id="KW-0863">Zinc-finger</keyword>
<dbReference type="GO" id="GO:0008270">
    <property type="term" value="F:zinc ion binding"/>
    <property type="evidence" value="ECO:0007669"/>
    <property type="project" value="UniProtKB-KW"/>
</dbReference>
<feature type="region of interest" description="Disordered" evidence="8">
    <location>
        <begin position="876"/>
        <end position="955"/>
    </location>
</feature>
<evidence type="ECO:0000256" key="3">
    <source>
        <dbReference type="ARBA" id="ARBA00022737"/>
    </source>
</evidence>
<feature type="region of interest" description="Disordered" evidence="8">
    <location>
        <begin position="538"/>
        <end position="578"/>
    </location>
</feature>
<proteinExistence type="predicted"/>
<feature type="region of interest" description="Disordered" evidence="8">
    <location>
        <begin position="813"/>
        <end position="835"/>
    </location>
</feature>
<dbReference type="InterPro" id="IPR013087">
    <property type="entry name" value="Znf_C2H2_type"/>
</dbReference>
<feature type="compositionally biased region" description="Polar residues" evidence="8">
    <location>
        <begin position="977"/>
        <end position="986"/>
    </location>
</feature>
<sequence length="1352" mass="153212">MSSPQTFNCVLCSKSFDDKETLQEHFRKHGDPAFHQNTKVKSKTQNEIPTSTEKIEENEMVGCDVCEEVFPTISKAITHKHKVHPDHDGKYFCPWCGKLFTMKHLYNKHIQSSHQGATSEDVNDFHCDCCNVDFFMPSAMMHHNKFFHRLDSEINNIGTSKKIKLYNEELVQIFYCPFCGEEYNNKVNLNKHMSDDHGDENQAPEDILRCPLCESVFYHLDAYELHLTFHSTEDLYSERNEMIKEIVEFSLDAVPPLLEKLPTLNEDMTVDNFLQMVIKQDSGDTEELGKIKSKKHKKHKKSKKSSITLDEFLNMNKDVFGDGLNVQGIEEVPTGSVLKKPKLKKVINTAHVKTSNLDLAKLKRQGIVIKTKSSQSSPTLVIPEKPLNTIDKTVKLEKNPLDTVTNPADIISKLMKQGVGDIKIVKKSNDILTDQDQSDKIDSSSDYNKSEVPYSPQANLDTRQCANNRTEQSDEKSQENVTNIDLKNEKHHDESITFGNHTNDEDIDETQNMTDNYEETFIDKQELKSLKEDELNNESLVNSDTEEIETTNNSFGKEQISENEQEIYSPGKGKEPTNICKDHLNNTLNSLNISKGITIKSLGQTSKSSECKDKNDQSTSPKTPIDVFKCLSKHITIKKPVKSKEYLPYEDDEGNNEECASKLEPADDSLEVANEIEKLQNQDNFKNNIHIKSNKYCMSPKHEVDNKTNDISNHLNILKKLRNVTAKPLTTLKQNVQLTSPVTSQSIKKSAPKDAIDKEIEIFNIDDSDSDPDGDHVINNKEGIVELKPVKQINLKDSDHLPKEMIQNLKRNINIKPSQKNMTSPNPQSSDGQQEYKTTINRMTETKSIIKTNQNRLHKQTQLQKTLQNLSQHITIKSNISSPPPNFDDHSDMDNEEMEHHNSDDGNESDSSTGKVKISELHEEEADNDHENFDENEMNATVQSPEDYNKDEEDHWDESDEFTDFEDQIKTNPIKIGNTNSNQTIKQRPPHNIGSLNKELTIKSLRQTNPSPQVETATEDEAFEASQNSRNISIKPNPVKIMNKNMTQPSHSFTDQKTTSSTNQVNTVKTLKTYKSQTFIEEVTTTVTKTIRTVNTNESHNAIQKVRPQKIMNTGNNIRGTGRIRPHGHVVGTKIKKINPQVRPQVIRPSNQMVAIRPRLANPQSFNIRKPTPVQQNMPRLTNLNKVNNSQSSQSLKRPIESKEEETDQTAIFKKPKPVTIAQKSQFNSESVQYSCSSQSKSNFSSVKVVKGNSVATSQVRSESCVNQQHLSKLSGVSGLKIVKSSSKQMSQVENKCQVNSPKNSAIAALEKLQSQGLLVKKPRFEPTDNVAEADFFSGSDDEHFEDEHFDE</sequence>
<dbReference type="PANTHER" id="PTHR24406">
    <property type="entry name" value="TRANSCRIPTIONAL REPRESSOR CTCFL-RELATED"/>
    <property type="match status" value="1"/>
</dbReference>
<dbReference type="PROSITE" id="PS00028">
    <property type="entry name" value="ZINC_FINGER_C2H2_1"/>
    <property type="match status" value="5"/>
</dbReference>
<evidence type="ECO:0000256" key="8">
    <source>
        <dbReference type="SAM" id="MobiDB-lite"/>
    </source>
</evidence>
<evidence type="ECO:0000256" key="4">
    <source>
        <dbReference type="ARBA" id="ARBA00022771"/>
    </source>
</evidence>
<keyword evidence="5" id="KW-0862">Zinc</keyword>
<evidence type="ECO:0000259" key="9">
    <source>
        <dbReference type="PROSITE" id="PS50157"/>
    </source>
</evidence>
<dbReference type="PROSITE" id="PS50157">
    <property type="entry name" value="ZINC_FINGER_C2H2_2"/>
    <property type="match status" value="3"/>
</dbReference>
<feature type="compositionally biased region" description="Acidic residues" evidence="8">
    <location>
        <begin position="922"/>
        <end position="937"/>
    </location>
</feature>
<feature type="compositionally biased region" description="Basic and acidic residues" evidence="8">
    <location>
        <begin position="486"/>
        <end position="495"/>
    </location>
</feature>
<evidence type="ECO:0000313" key="11">
    <source>
        <dbReference type="Proteomes" id="UP000324832"/>
    </source>
</evidence>
<feature type="compositionally biased region" description="Polar residues" evidence="8">
    <location>
        <begin position="456"/>
        <end position="470"/>
    </location>
</feature>
<feature type="region of interest" description="Disordered" evidence="8">
    <location>
        <begin position="972"/>
        <end position="994"/>
    </location>
</feature>
<feature type="compositionally biased region" description="Polar residues" evidence="8">
    <location>
        <begin position="1025"/>
        <end position="1034"/>
    </location>
</feature>
<evidence type="ECO:0000256" key="6">
    <source>
        <dbReference type="ARBA" id="ARBA00023242"/>
    </source>
</evidence>
<keyword evidence="11" id="KW-1185">Reference proteome</keyword>
<evidence type="ECO:0000256" key="5">
    <source>
        <dbReference type="ARBA" id="ARBA00022833"/>
    </source>
</evidence>
<dbReference type="Pfam" id="PF00096">
    <property type="entry name" value="zf-C2H2"/>
    <property type="match status" value="2"/>
</dbReference>
<protein>
    <recommendedName>
        <fullName evidence="9">C2H2-type domain-containing protein</fullName>
    </recommendedName>
</protein>
<feature type="compositionally biased region" description="Basic and acidic residues" evidence="8">
    <location>
        <begin position="887"/>
        <end position="904"/>
    </location>
</feature>
<feature type="compositionally biased region" description="Polar residues" evidence="8">
    <location>
        <begin position="1006"/>
        <end position="1016"/>
    </location>
</feature>
<evidence type="ECO:0000256" key="1">
    <source>
        <dbReference type="ARBA" id="ARBA00004123"/>
    </source>
</evidence>
<feature type="domain" description="C2H2-type" evidence="9">
    <location>
        <begin position="174"/>
        <end position="202"/>
    </location>
</feature>
<feature type="region of interest" description="Disordered" evidence="8">
    <location>
        <begin position="1185"/>
        <end position="1210"/>
    </location>
</feature>